<evidence type="ECO:0000313" key="4">
    <source>
        <dbReference type="Proteomes" id="UP000015105"/>
    </source>
</evidence>
<dbReference type="Gramene" id="AET3Gv20484600.19">
    <property type="protein sequence ID" value="AET3Gv20484600.19"/>
    <property type="gene ID" value="AET3Gv20484600"/>
</dbReference>
<feature type="compositionally biased region" description="Basic and acidic residues" evidence="1">
    <location>
        <begin position="88"/>
        <end position="104"/>
    </location>
</feature>
<reference evidence="3" key="5">
    <citation type="journal article" date="2021" name="G3 (Bethesda)">
        <title>Aegilops tauschii genome assembly Aet v5.0 features greater sequence contiguity and improved annotation.</title>
        <authorList>
            <person name="Wang L."/>
            <person name="Zhu T."/>
            <person name="Rodriguez J.C."/>
            <person name="Deal K.R."/>
            <person name="Dubcovsky J."/>
            <person name="McGuire P.E."/>
            <person name="Lux T."/>
            <person name="Spannagl M."/>
            <person name="Mayer K.F.X."/>
            <person name="Baldrich P."/>
            <person name="Meyers B.C."/>
            <person name="Huo N."/>
            <person name="Gu Y.Q."/>
            <person name="Zhou H."/>
            <person name="Devos K.M."/>
            <person name="Bennetzen J.L."/>
            <person name="Unver T."/>
            <person name="Budak H."/>
            <person name="Gulick P.J."/>
            <person name="Galiba G."/>
            <person name="Kalapos B."/>
            <person name="Nelson D.R."/>
            <person name="Li P."/>
            <person name="You F.M."/>
            <person name="Luo M.C."/>
            <person name="Dvorak J."/>
        </authorList>
    </citation>
    <scope>NUCLEOTIDE SEQUENCE [LARGE SCALE GENOMIC DNA]</scope>
    <source>
        <strain evidence="3">cv. AL8/78</strain>
    </source>
</reference>
<dbReference type="EnsemblPlants" id="AET3Gv20484600.22">
    <property type="protein sequence ID" value="AET3Gv20484600.22"/>
    <property type="gene ID" value="AET3Gv20484600"/>
</dbReference>
<dbReference type="Gramene" id="AET3Gv20484600.22">
    <property type="protein sequence ID" value="AET3Gv20484600.22"/>
    <property type="gene ID" value="AET3Gv20484600"/>
</dbReference>
<name>A0A453EVQ8_AEGTS</name>
<protein>
    <recommendedName>
        <fullName evidence="5">Secreted protein</fullName>
    </recommendedName>
</protein>
<dbReference type="Proteomes" id="UP000015105">
    <property type="component" value="Chromosome 3D"/>
</dbReference>
<evidence type="ECO:0000256" key="2">
    <source>
        <dbReference type="SAM" id="SignalP"/>
    </source>
</evidence>
<dbReference type="Gramene" id="AET3Gv20484600.14">
    <property type="protein sequence ID" value="AET3Gv20484600.14"/>
    <property type="gene ID" value="AET3Gv20484600"/>
</dbReference>
<dbReference type="EnsemblPlants" id="AET3Gv20484600.19">
    <property type="protein sequence ID" value="AET3Gv20484600.19"/>
    <property type="gene ID" value="AET3Gv20484600"/>
</dbReference>
<dbReference type="EnsemblPlants" id="AET3Gv20484600.14">
    <property type="protein sequence ID" value="AET3Gv20484600.14"/>
    <property type="gene ID" value="AET3Gv20484600"/>
</dbReference>
<sequence>MKYWLCMLILTDGILCFIASCTNISTPNVSVGRIVFTNFFRPTILVRFFRWFFVPTPPHASTPKKTTRTNTDPIDPLEDMQPPSCDLPHTDARDRRRRPHREDAAESCTRTRSPDP</sequence>
<reference evidence="4" key="2">
    <citation type="journal article" date="2017" name="Nat. Plants">
        <title>The Aegilops tauschii genome reveals multiple impacts of transposons.</title>
        <authorList>
            <person name="Zhao G."/>
            <person name="Zou C."/>
            <person name="Li K."/>
            <person name="Wang K."/>
            <person name="Li T."/>
            <person name="Gao L."/>
            <person name="Zhang X."/>
            <person name="Wang H."/>
            <person name="Yang Z."/>
            <person name="Liu X."/>
            <person name="Jiang W."/>
            <person name="Mao L."/>
            <person name="Kong X."/>
            <person name="Jiao Y."/>
            <person name="Jia J."/>
        </authorList>
    </citation>
    <scope>NUCLEOTIDE SEQUENCE [LARGE SCALE GENOMIC DNA]</scope>
    <source>
        <strain evidence="4">cv. AL8/78</strain>
    </source>
</reference>
<keyword evidence="4" id="KW-1185">Reference proteome</keyword>
<organism evidence="3 4">
    <name type="scientific">Aegilops tauschii subsp. strangulata</name>
    <name type="common">Goatgrass</name>
    <dbReference type="NCBI Taxonomy" id="200361"/>
    <lineage>
        <taxon>Eukaryota</taxon>
        <taxon>Viridiplantae</taxon>
        <taxon>Streptophyta</taxon>
        <taxon>Embryophyta</taxon>
        <taxon>Tracheophyta</taxon>
        <taxon>Spermatophyta</taxon>
        <taxon>Magnoliopsida</taxon>
        <taxon>Liliopsida</taxon>
        <taxon>Poales</taxon>
        <taxon>Poaceae</taxon>
        <taxon>BOP clade</taxon>
        <taxon>Pooideae</taxon>
        <taxon>Triticodae</taxon>
        <taxon>Triticeae</taxon>
        <taxon>Triticinae</taxon>
        <taxon>Aegilops</taxon>
    </lineage>
</organism>
<evidence type="ECO:0000256" key="1">
    <source>
        <dbReference type="SAM" id="MobiDB-lite"/>
    </source>
</evidence>
<accession>A0A453EVQ8</accession>
<evidence type="ECO:0008006" key="5">
    <source>
        <dbReference type="Google" id="ProtNLM"/>
    </source>
</evidence>
<evidence type="ECO:0000313" key="3">
    <source>
        <dbReference type="EnsemblPlants" id="AET3Gv20484600.14"/>
    </source>
</evidence>
<reference evidence="3" key="4">
    <citation type="submission" date="2019-03" db="UniProtKB">
        <authorList>
            <consortium name="EnsemblPlants"/>
        </authorList>
    </citation>
    <scope>IDENTIFICATION</scope>
</reference>
<feature type="signal peptide" evidence="2">
    <location>
        <begin position="1"/>
        <end position="16"/>
    </location>
</feature>
<dbReference type="EnsemblPlants" id="AET3Gv20484600.20">
    <property type="protein sequence ID" value="AET3Gv20484600.20"/>
    <property type="gene ID" value="AET3Gv20484600"/>
</dbReference>
<dbReference type="Gramene" id="AET3Gv20484600.20">
    <property type="protein sequence ID" value="AET3Gv20484600.20"/>
    <property type="gene ID" value="AET3Gv20484600"/>
</dbReference>
<feature type="region of interest" description="Disordered" evidence="1">
    <location>
        <begin position="57"/>
        <end position="116"/>
    </location>
</feature>
<reference evidence="4" key="1">
    <citation type="journal article" date="2014" name="Science">
        <title>Ancient hybridizations among the ancestral genomes of bread wheat.</title>
        <authorList>
            <consortium name="International Wheat Genome Sequencing Consortium,"/>
            <person name="Marcussen T."/>
            <person name="Sandve S.R."/>
            <person name="Heier L."/>
            <person name="Spannagl M."/>
            <person name="Pfeifer M."/>
            <person name="Jakobsen K.S."/>
            <person name="Wulff B.B."/>
            <person name="Steuernagel B."/>
            <person name="Mayer K.F."/>
            <person name="Olsen O.A."/>
        </authorList>
    </citation>
    <scope>NUCLEOTIDE SEQUENCE [LARGE SCALE GENOMIC DNA]</scope>
    <source>
        <strain evidence="4">cv. AL8/78</strain>
    </source>
</reference>
<dbReference type="AlphaFoldDB" id="A0A453EVQ8"/>
<proteinExistence type="predicted"/>
<reference evidence="3" key="3">
    <citation type="journal article" date="2017" name="Nature">
        <title>Genome sequence of the progenitor of the wheat D genome Aegilops tauschii.</title>
        <authorList>
            <person name="Luo M.C."/>
            <person name="Gu Y.Q."/>
            <person name="Puiu D."/>
            <person name="Wang H."/>
            <person name="Twardziok S.O."/>
            <person name="Deal K.R."/>
            <person name="Huo N."/>
            <person name="Zhu T."/>
            <person name="Wang L."/>
            <person name="Wang Y."/>
            <person name="McGuire P.E."/>
            <person name="Liu S."/>
            <person name="Long H."/>
            <person name="Ramasamy R.K."/>
            <person name="Rodriguez J.C."/>
            <person name="Van S.L."/>
            <person name="Yuan L."/>
            <person name="Wang Z."/>
            <person name="Xia Z."/>
            <person name="Xiao L."/>
            <person name="Anderson O.D."/>
            <person name="Ouyang S."/>
            <person name="Liang Y."/>
            <person name="Zimin A.V."/>
            <person name="Pertea G."/>
            <person name="Qi P."/>
            <person name="Bennetzen J.L."/>
            <person name="Dai X."/>
            <person name="Dawson M.W."/>
            <person name="Muller H.G."/>
            <person name="Kugler K."/>
            <person name="Rivarola-Duarte L."/>
            <person name="Spannagl M."/>
            <person name="Mayer K.F.X."/>
            <person name="Lu F.H."/>
            <person name="Bevan M.W."/>
            <person name="Leroy P."/>
            <person name="Li P."/>
            <person name="You F.M."/>
            <person name="Sun Q."/>
            <person name="Liu Z."/>
            <person name="Lyons E."/>
            <person name="Wicker T."/>
            <person name="Salzberg S.L."/>
            <person name="Devos K.M."/>
            <person name="Dvorak J."/>
        </authorList>
    </citation>
    <scope>NUCLEOTIDE SEQUENCE [LARGE SCALE GENOMIC DNA]</scope>
    <source>
        <strain evidence="3">cv. AL8/78</strain>
    </source>
</reference>
<feature type="chain" id="PRO_5042372333" description="Secreted protein" evidence="2">
    <location>
        <begin position="17"/>
        <end position="116"/>
    </location>
</feature>
<keyword evidence="2" id="KW-0732">Signal</keyword>